<evidence type="ECO:0000256" key="6">
    <source>
        <dbReference type="ARBA" id="ARBA00022822"/>
    </source>
</evidence>
<keyword evidence="4" id="KW-0028">Amino-acid biosynthesis</keyword>
<dbReference type="InterPro" id="IPR013785">
    <property type="entry name" value="Aldolase_TIM"/>
</dbReference>
<dbReference type="InterPro" id="IPR001468">
    <property type="entry name" value="Indole-3-GlycerolPSynthase_CS"/>
</dbReference>
<dbReference type="PANTHER" id="PTHR22854:SF2">
    <property type="entry name" value="INDOLE-3-GLYCEROL-PHOSPHATE SYNTHASE"/>
    <property type="match status" value="1"/>
</dbReference>
<evidence type="ECO:0000313" key="10">
    <source>
        <dbReference type="EMBL" id="UWP97189.1"/>
    </source>
</evidence>
<evidence type="ECO:0000256" key="7">
    <source>
        <dbReference type="ARBA" id="ARBA00023141"/>
    </source>
</evidence>
<keyword evidence="8" id="KW-0456">Lyase</keyword>
<name>A0A9Q9M158_9RHOB</name>
<evidence type="ECO:0000256" key="2">
    <source>
        <dbReference type="ARBA" id="ARBA00004696"/>
    </source>
</evidence>
<keyword evidence="10" id="KW-0614">Plasmid</keyword>
<dbReference type="Gene3D" id="3.20.20.70">
    <property type="entry name" value="Aldolase class I"/>
    <property type="match status" value="1"/>
</dbReference>
<dbReference type="InterPro" id="IPR013798">
    <property type="entry name" value="Indole-3-glycerol_P_synth_dom"/>
</dbReference>
<dbReference type="PANTHER" id="PTHR22854">
    <property type="entry name" value="TRYPTOPHAN BIOSYNTHESIS PROTEIN"/>
    <property type="match status" value="1"/>
</dbReference>
<proteinExistence type="predicted"/>
<evidence type="ECO:0000256" key="4">
    <source>
        <dbReference type="ARBA" id="ARBA00022605"/>
    </source>
</evidence>
<evidence type="ECO:0000256" key="5">
    <source>
        <dbReference type="ARBA" id="ARBA00022793"/>
    </source>
</evidence>
<accession>A0A9Q9M158</accession>
<reference evidence="10" key="1">
    <citation type="submission" date="2021-08" db="EMBL/GenBank/DDBJ databases">
        <authorList>
            <person name="Nwanade C."/>
            <person name="Wang M."/>
            <person name="Masoudi A."/>
            <person name="Yu Z."/>
            <person name="Liu J."/>
        </authorList>
    </citation>
    <scope>NUCLEOTIDE SEQUENCE</scope>
    <source>
        <strain evidence="10">S056</strain>
        <plasmid evidence="10">unnamed1</plasmid>
    </source>
</reference>
<dbReference type="Pfam" id="PF00218">
    <property type="entry name" value="IGPS"/>
    <property type="match status" value="1"/>
</dbReference>
<evidence type="ECO:0000313" key="11">
    <source>
        <dbReference type="Proteomes" id="UP001057991"/>
    </source>
</evidence>
<evidence type="ECO:0000259" key="9">
    <source>
        <dbReference type="Pfam" id="PF00218"/>
    </source>
</evidence>
<evidence type="ECO:0000256" key="3">
    <source>
        <dbReference type="ARBA" id="ARBA00012362"/>
    </source>
</evidence>
<protein>
    <recommendedName>
        <fullName evidence="3">indole-3-glycerol-phosphate synthase</fullName>
        <ecNumber evidence="3">4.1.1.48</ecNumber>
    </recommendedName>
</protein>
<dbReference type="InterPro" id="IPR045186">
    <property type="entry name" value="Indole-3-glycerol_P_synth"/>
</dbReference>
<feature type="domain" description="Indole-3-glycerol phosphate synthase" evidence="9">
    <location>
        <begin position="19"/>
        <end position="232"/>
    </location>
</feature>
<organism evidence="10 11">
    <name type="scientific">Aliiroseovarius crassostreae</name>
    <dbReference type="NCBI Taxonomy" id="154981"/>
    <lineage>
        <taxon>Bacteria</taxon>
        <taxon>Pseudomonadati</taxon>
        <taxon>Pseudomonadota</taxon>
        <taxon>Alphaproteobacteria</taxon>
        <taxon>Rhodobacterales</taxon>
        <taxon>Paracoccaceae</taxon>
        <taxon>Aliiroseovarius</taxon>
    </lineage>
</organism>
<dbReference type="GO" id="GO:0000162">
    <property type="term" value="P:L-tryptophan biosynthetic process"/>
    <property type="evidence" value="ECO:0007669"/>
    <property type="project" value="UniProtKB-KW"/>
</dbReference>
<comment type="catalytic activity">
    <reaction evidence="1">
        <text>1-(2-carboxyphenylamino)-1-deoxy-D-ribulose 5-phosphate + H(+) = (1S,2R)-1-C-(indol-3-yl)glycerol 3-phosphate + CO2 + H2O</text>
        <dbReference type="Rhea" id="RHEA:23476"/>
        <dbReference type="ChEBI" id="CHEBI:15377"/>
        <dbReference type="ChEBI" id="CHEBI:15378"/>
        <dbReference type="ChEBI" id="CHEBI:16526"/>
        <dbReference type="ChEBI" id="CHEBI:58613"/>
        <dbReference type="ChEBI" id="CHEBI:58866"/>
        <dbReference type="EC" id="4.1.1.48"/>
    </reaction>
</comment>
<dbReference type="GO" id="GO:0004640">
    <property type="term" value="F:phosphoribosylanthranilate isomerase activity"/>
    <property type="evidence" value="ECO:0007669"/>
    <property type="project" value="TreeGrafter"/>
</dbReference>
<comment type="pathway">
    <text evidence="2">Amino-acid biosynthesis; L-tryptophan biosynthesis; L-tryptophan from chorismate: step 4/5.</text>
</comment>
<dbReference type="Proteomes" id="UP001057991">
    <property type="component" value="Plasmid unnamed1"/>
</dbReference>
<keyword evidence="7" id="KW-0057">Aromatic amino acid biosynthesis</keyword>
<dbReference type="PROSITE" id="PS00614">
    <property type="entry name" value="IGPS"/>
    <property type="match status" value="1"/>
</dbReference>
<dbReference type="RefSeq" id="WP_259807044.1">
    <property type="nucleotide sequence ID" value="NZ_CP080777.1"/>
</dbReference>
<dbReference type="GO" id="GO:0004425">
    <property type="term" value="F:indole-3-glycerol-phosphate synthase activity"/>
    <property type="evidence" value="ECO:0007669"/>
    <property type="project" value="UniProtKB-EC"/>
</dbReference>
<dbReference type="InterPro" id="IPR011060">
    <property type="entry name" value="RibuloseP-bd_barrel"/>
</dbReference>
<evidence type="ECO:0000256" key="1">
    <source>
        <dbReference type="ARBA" id="ARBA00001633"/>
    </source>
</evidence>
<dbReference type="AlphaFoldDB" id="A0A9Q9M158"/>
<keyword evidence="6" id="KW-0822">Tryptophan biosynthesis</keyword>
<keyword evidence="5" id="KW-0210">Decarboxylase</keyword>
<dbReference type="EMBL" id="CP080777">
    <property type="protein sequence ID" value="UWP97189.1"/>
    <property type="molecule type" value="Genomic_DNA"/>
</dbReference>
<dbReference type="SUPFAM" id="SSF51366">
    <property type="entry name" value="Ribulose-phoshate binding barrel"/>
    <property type="match status" value="1"/>
</dbReference>
<geneLocation type="plasmid" evidence="10 11">
    <name>unnamed1</name>
</geneLocation>
<sequence length="251" mass="26844">MKQAQSLAKTDPGGMASALPFHAALTNAPAPLIAEIKPSSPKVGQLLARRSVADVARDYARAGAPCLSVTTGHWHKGSVEMIEEMACTGLPILRKDFITSVRDLEVSKRAGASAVLLTCKLIRQQDILRLANHALDQGLTPFVEASCVTELEGLQLPEGAILAINNRDIRQQETDDGGIEHSLNLWEAARAQHKGLLISASGLNSPDDVRRARSKGFDGVLIGTALLSDPDLSPFDTTHLYVEASRAPTPM</sequence>
<gene>
    <name evidence="10" type="ORF">K3X48_15270</name>
</gene>
<evidence type="ECO:0000256" key="8">
    <source>
        <dbReference type="ARBA" id="ARBA00023239"/>
    </source>
</evidence>
<dbReference type="EC" id="4.1.1.48" evidence="3"/>